<proteinExistence type="predicted"/>
<accession>A0AAW0SF54</accession>
<reference evidence="1 2" key="1">
    <citation type="submission" date="2023-03" db="EMBL/GenBank/DDBJ databases">
        <title>High-quality genome of Scylla paramamosain provides insights in environmental adaptation.</title>
        <authorList>
            <person name="Zhang L."/>
        </authorList>
    </citation>
    <scope>NUCLEOTIDE SEQUENCE [LARGE SCALE GENOMIC DNA]</scope>
    <source>
        <strain evidence="1">LZ_2023a</strain>
        <tissue evidence="1">Muscle</tissue>
    </source>
</reference>
<protein>
    <submittedName>
        <fullName evidence="1">Uncharacterized protein</fullName>
    </submittedName>
</protein>
<organism evidence="1 2">
    <name type="scientific">Scylla paramamosain</name>
    <name type="common">Mud crab</name>
    <dbReference type="NCBI Taxonomy" id="85552"/>
    <lineage>
        <taxon>Eukaryota</taxon>
        <taxon>Metazoa</taxon>
        <taxon>Ecdysozoa</taxon>
        <taxon>Arthropoda</taxon>
        <taxon>Crustacea</taxon>
        <taxon>Multicrustacea</taxon>
        <taxon>Malacostraca</taxon>
        <taxon>Eumalacostraca</taxon>
        <taxon>Eucarida</taxon>
        <taxon>Decapoda</taxon>
        <taxon>Pleocyemata</taxon>
        <taxon>Brachyura</taxon>
        <taxon>Eubrachyura</taxon>
        <taxon>Portunoidea</taxon>
        <taxon>Portunidae</taxon>
        <taxon>Portuninae</taxon>
        <taxon>Scylla</taxon>
    </lineage>
</organism>
<sequence length="248" mass="27364">MEGKPHPSWTRRSEEILVESIRSHKCLWDHKDESCMKKGLKRAAHNTVTCALQYCVSQYTHPSLTALDSSCRLLKGRVTDCSTARCETSVAEYDVYTMRDTPQPTPVGPHFAVGRADNTYQPATPMLTGLLPHGKPTPAAQPPLTAVIICCLAWEDHRHSLSLMSSPQCLVFVGFMKEEGLNIPVVKEEGLNIPVVKEEGLNIPVDSTKLTAPRFIFHFISSSEPLKASNSCQPTLHSSALITWSLLA</sequence>
<comment type="caution">
    <text evidence="1">The sequence shown here is derived from an EMBL/GenBank/DDBJ whole genome shotgun (WGS) entry which is preliminary data.</text>
</comment>
<name>A0AAW0SF54_SCYPA</name>
<gene>
    <name evidence="1" type="ORF">O3P69_014570</name>
</gene>
<dbReference type="Proteomes" id="UP001487740">
    <property type="component" value="Unassembled WGS sequence"/>
</dbReference>
<keyword evidence="2" id="KW-1185">Reference proteome</keyword>
<evidence type="ECO:0000313" key="2">
    <source>
        <dbReference type="Proteomes" id="UP001487740"/>
    </source>
</evidence>
<dbReference type="AlphaFoldDB" id="A0AAW0SF54"/>
<dbReference type="EMBL" id="JARAKH010001225">
    <property type="protein sequence ID" value="KAK8373332.1"/>
    <property type="molecule type" value="Genomic_DNA"/>
</dbReference>
<evidence type="ECO:0000313" key="1">
    <source>
        <dbReference type="EMBL" id="KAK8373332.1"/>
    </source>
</evidence>